<proteinExistence type="predicted"/>
<accession>A0A7J9BR14</accession>
<dbReference type="InterPro" id="IPR002156">
    <property type="entry name" value="RNaseH_domain"/>
</dbReference>
<dbReference type="OrthoDB" id="10345952at2759"/>
<dbReference type="Pfam" id="PF13456">
    <property type="entry name" value="RVT_3"/>
    <property type="match status" value="1"/>
</dbReference>
<gene>
    <name evidence="2" type="ORF">Gogos_011964</name>
</gene>
<name>A0A7J9BR14_GOSGO</name>
<feature type="domain" description="RNase H type-1" evidence="1">
    <location>
        <begin position="29"/>
        <end position="83"/>
    </location>
</feature>
<reference evidence="2 3" key="1">
    <citation type="journal article" date="2019" name="Genome Biol. Evol.">
        <title>Insights into the evolution of the New World diploid cottons (Gossypium, subgenus Houzingenia) based on genome sequencing.</title>
        <authorList>
            <person name="Grover C.E."/>
            <person name="Arick M.A. 2nd"/>
            <person name="Thrash A."/>
            <person name="Conover J.L."/>
            <person name="Sanders W.S."/>
            <person name="Peterson D.G."/>
            <person name="Frelichowski J.E."/>
            <person name="Scheffler J.A."/>
            <person name="Scheffler B.E."/>
            <person name="Wendel J.F."/>
        </authorList>
    </citation>
    <scope>NUCLEOTIDE SEQUENCE [LARGE SCALE GENOMIC DNA]</scope>
    <source>
        <strain evidence="2">5</strain>
        <tissue evidence="2">Leaf</tissue>
    </source>
</reference>
<dbReference type="Proteomes" id="UP000593579">
    <property type="component" value="Unassembled WGS sequence"/>
</dbReference>
<dbReference type="GO" id="GO:0004523">
    <property type="term" value="F:RNA-DNA hybrid ribonuclease activity"/>
    <property type="evidence" value="ECO:0007669"/>
    <property type="project" value="InterPro"/>
</dbReference>
<comment type="caution">
    <text evidence="2">The sequence shown here is derived from an EMBL/GenBank/DDBJ whole genome shotgun (WGS) entry which is preliminary data.</text>
</comment>
<sequence>MGEDRWVPPLRESVKVNFDVVLQEGYYWGDYLAIIKKLQSSMDDDSTISVIVKEIKETSNRFENLNFRFVPCRFNNTAHVLASLGHSYSCSMYWMEEALVAVENDVALH</sequence>
<dbReference type="AlphaFoldDB" id="A0A7J9BR14"/>
<organism evidence="2 3">
    <name type="scientific">Gossypium gossypioides</name>
    <name type="common">Mexican cotton</name>
    <name type="synonym">Selera gossypioides</name>
    <dbReference type="NCBI Taxonomy" id="34282"/>
    <lineage>
        <taxon>Eukaryota</taxon>
        <taxon>Viridiplantae</taxon>
        <taxon>Streptophyta</taxon>
        <taxon>Embryophyta</taxon>
        <taxon>Tracheophyta</taxon>
        <taxon>Spermatophyta</taxon>
        <taxon>Magnoliopsida</taxon>
        <taxon>eudicotyledons</taxon>
        <taxon>Gunneridae</taxon>
        <taxon>Pentapetalae</taxon>
        <taxon>rosids</taxon>
        <taxon>malvids</taxon>
        <taxon>Malvales</taxon>
        <taxon>Malvaceae</taxon>
        <taxon>Malvoideae</taxon>
        <taxon>Gossypium</taxon>
    </lineage>
</organism>
<protein>
    <recommendedName>
        <fullName evidence="1">RNase H type-1 domain-containing protein</fullName>
    </recommendedName>
</protein>
<keyword evidence="3" id="KW-1185">Reference proteome</keyword>
<evidence type="ECO:0000313" key="2">
    <source>
        <dbReference type="EMBL" id="MBA0738632.1"/>
    </source>
</evidence>
<evidence type="ECO:0000259" key="1">
    <source>
        <dbReference type="Pfam" id="PF13456"/>
    </source>
</evidence>
<dbReference type="GO" id="GO:0003676">
    <property type="term" value="F:nucleic acid binding"/>
    <property type="evidence" value="ECO:0007669"/>
    <property type="project" value="InterPro"/>
</dbReference>
<evidence type="ECO:0000313" key="3">
    <source>
        <dbReference type="Proteomes" id="UP000593579"/>
    </source>
</evidence>
<dbReference type="EMBL" id="JABEZY010000005">
    <property type="protein sequence ID" value="MBA0738632.1"/>
    <property type="molecule type" value="Genomic_DNA"/>
</dbReference>